<keyword evidence="4 5" id="KW-0067">ATP-binding</keyword>
<evidence type="ECO:0000256" key="2">
    <source>
        <dbReference type="ARBA" id="ARBA00022741"/>
    </source>
</evidence>
<dbReference type="PANTHER" id="PTHR43585:SF2">
    <property type="entry name" value="ATP-GRASP ENZYME FSQD"/>
    <property type="match status" value="1"/>
</dbReference>
<dbReference type="GO" id="GO:0006164">
    <property type="term" value="P:purine nucleotide biosynthetic process"/>
    <property type="evidence" value="ECO:0007669"/>
    <property type="project" value="UniProtKB-KW"/>
</dbReference>
<dbReference type="Proteomes" id="UP000588491">
    <property type="component" value="Unassembled WGS sequence"/>
</dbReference>
<evidence type="ECO:0000313" key="7">
    <source>
        <dbReference type="EMBL" id="NMO76091.1"/>
    </source>
</evidence>
<dbReference type="InterPro" id="IPR052032">
    <property type="entry name" value="ATP-dep_AA_Ligase"/>
</dbReference>
<evidence type="ECO:0000256" key="1">
    <source>
        <dbReference type="ARBA" id="ARBA00022598"/>
    </source>
</evidence>
<evidence type="ECO:0000256" key="4">
    <source>
        <dbReference type="ARBA" id="ARBA00022840"/>
    </source>
</evidence>
<evidence type="ECO:0000259" key="6">
    <source>
        <dbReference type="PROSITE" id="PS50975"/>
    </source>
</evidence>
<proteinExistence type="predicted"/>
<name>A0A7Y0K5K0_9BACI</name>
<comment type="caution">
    <text evidence="7">The sequence shown here is derived from an EMBL/GenBank/DDBJ whole genome shotgun (WGS) entry which is preliminary data.</text>
</comment>
<dbReference type="GO" id="GO:0005524">
    <property type="term" value="F:ATP binding"/>
    <property type="evidence" value="ECO:0007669"/>
    <property type="project" value="UniProtKB-UniRule"/>
</dbReference>
<organism evidence="7 8">
    <name type="scientific">Niallia alba</name>
    <dbReference type="NCBI Taxonomy" id="2729105"/>
    <lineage>
        <taxon>Bacteria</taxon>
        <taxon>Bacillati</taxon>
        <taxon>Bacillota</taxon>
        <taxon>Bacilli</taxon>
        <taxon>Bacillales</taxon>
        <taxon>Bacillaceae</taxon>
        <taxon>Niallia</taxon>
    </lineage>
</organism>
<dbReference type="PANTHER" id="PTHR43585">
    <property type="entry name" value="FUMIPYRROLE BIOSYNTHESIS PROTEIN C"/>
    <property type="match status" value="1"/>
</dbReference>
<keyword evidence="3" id="KW-0658">Purine biosynthesis</keyword>
<dbReference type="GO" id="GO:0016874">
    <property type="term" value="F:ligase activity"/>
    <property type="evidence" value="ECO:0007669"/>
    <property type="project" value="UniProtKB-KW"/>
</dbReference>
<dbReference type="Gene3D" id="3.40.50.20">
    <property type="match status" value="1"/>
</dbReference>
<dbReference type="Gene3D" id="3.30.470.20">
    <property type="entry name" value="ATP-grasp fold, B domain"/>
    <property type="match status" value="1"/>
</dbReference>
<sequence length="404" mass="47069">MIDETPYDQWLPEIHKDIILFSDEAVASSFNSTQYKNIESFKNYNTNGNIHKLALDYHYEEPFQRILGLDEFDLIRLAHLREYLNIPGQGLLSATTYRDKLLMKKHLDYHNIAIPEYRELKSPIDLIEFIEEYKYPVIVKPRNLVSSMGIVLIRSESDLQKFLENDFEKNMMVENYIEAKLYHIDGLVKDGELMFVWPSAYLSLNRCWLNDGFTSSYMLEPKNPTFNKLIDYTKKVLKAMPSPDIFTFHLEVFEENNGKLLVCEITSRTGLGRVNKMLEECCSINLNRSVLRLQCGLEENVKPKLNNLGGWILCPPKWGKLVKIPTNIPFDYIKDYQIHGQIGDSYTGGDFSGDKIASMILVGKDEVELRKNMNEAYKWFEEHTIWSKDYTTSTDLTKFPLFKV</sequence>
<evidence type="ECO:0000256" key="5">
    <source>
        <dbReference type="PROSITE-ProRule" id="PRU00409"/>
    </source>
</evidence>
<reference evidence="7 8" key="1">
    <citation type="submission" date="2020-04" db="EMBL/GenBank/DDBJ databases">
        <title>Bacillus sp. UniB3 isolated from commercial digestive syrup.</title>
        <authorList>
            <person name="Thorat V."/>
            <person name="Kirdat K."/>
            <person name="Tiwarekar B."/>
            <person name="Yadav A."/>
        </authorList>
    </citation>
    <scope>NUCLEOTIDE SEQUENCE [LARGE SCALE GENOMIC DNA]</scope>
    <source>
        <strain evidence="7 8">UniB3</strain>
    </source>
</reference>
<feature type="domain" description="ATP-grasp" evidence="6">
    <location>
        <begin position="104"/>
        <end position="295"/>
    </location>
</feature>
<dbReference type="InterPro" id="IPR013815">
    <property type="entry name" value="ATP_grasp_subdomain_1"/>
</dbReference>
<dbReference type="InterPro" id="IPR011761">
    <property type="entry name" value="ATP-grasp"/>
</dbReference>
<dbReference type="Pfam" id="PF02222">
    <property type="entry name" value="ATP-grasp"/>
    <property type="match status" value="1"/>
</dbReference>
<dbReference type="PROSITE" id="PS50975">
    <property type="entry name" value="ATP_GRASP"/>
    <property type="match status" value="1"/>
</dbReference>
<dbReference type="AlphaFoldDB" id="A0A7Y0K5K0"/>
<dbReference type="GO" id="GO:0046872">
    <property type="term" value="F:metal ion binding"/>
    <property type="evidence" value="ECO:0007669"/>
    <property type="project" value="InterPro"/>
</dbReference>
<evidence type="ECO:0000313" key="8">
    <source>
        <dbReference type="Proteomes" id="UP000588491"/>
    </source>
</evidence>
<keyword evidence="2 5" id="KW-0547">Nucleotide-binding</keyword>
<evidence type="ECO:0000256" key="3">
    <source>
        <dbReference type="ARBA" id="ARBA00022755"/>
    </source>
</evidence>
<keyword evidence="1" id="KW-0436">Ligase</keyword>
<keyword evidence="8" id="KW-1185">Reference proteome</keyword>
<dbReference type="EMBL" id="JABBPK010000001">
    <property type="protein sequence ID" value="NMO76091.1"/>
    <property type="molecule type" value="Genomic_DNA"/>
</dbReference>
<dbReference type="Gene3D" id="3.30.1490.20">
    <property type="entry name" value="ATP-grasp fold, A domain"/>
    <property type="match status" value="1"/>
</dbReference>
<accession>A0A7Y0K5K0</accession>
<dbReference type="SUPFAM" id="SSF56059">
    <property type="entry name" value="Glutathione synthetase ATP-binding domain-like"/>
    <property type="match status" value="1"/>
</dbReference>
<dbReference type="InterPro" id="IPR003135">
    <property type="entry name" value="ATP-grasp_carboxylate-amine"/>
</dbReference>
<protein>
    <submittedName>
        <fullName evidence="7">ATP-grasp domain-containing protein</fullName>
    </submittedName>
</protein>
<gene>
    <name evidence="7" type="ORF">HHU08_03570</name>
</gene>